<dbReference type="EMBL" id="BAAAZN010000011">
    <property type="protein sequence ID" value="GAA3561767.1"/>
    <property type="molecule type" value="Genomic_DNA"/>
</dbReference>
<dbReference type="Pfam" id="PF19575">
    <property type="entry name" value="HTH_58"/>
    <property type="match status" value="1"/>
</dbReference>
<sequence>MTEIAHEFGLSVCWTGRALVAAGAELPQRRNGVKRTDLDVDTIVEQYASGASVRALAARHDTCYGTVRRLLQRAGVQLRPHGGRH</sequence>
<dbReference type="RefSeq" id="WP_344864225.1">
    <property type="nucleotide sequence ID" value="NZ_BAAAZN010000011.1"/>
</dbReference>
<proteinExistence type="predicted"/>
<accession>A0ABP6X7W3</accession>
<evidence type="ECO:0000259" key="1">
    <source>
        <dbReference type="Pfam" id="PF19575"/>
    </source>
</evidence>
<evidence type="ECO:0000313" key="2">
    <source>
        <dbReference type="EMBL" id="GAA3561767.1"/>
    </source>
</evidence>
<name>A0ABP6X7W3_9PSEU</name>
<reference evidence="3" key="1">
    <citation type="journal article" date="2019" name="Int. J. Syst. Evol. Microbiol.">
        <title>The Global Catalogue of Microorganisms (GCM) 10K type strain sequencing project: providing services to taxonomists for standard genome sequencing and annotation.</title>
        <authorList>
            <consortium name="The Broad Institute Genomics Platform"/>
            <consortium name="The Broad Institute Genome Sequencing Center for Infectious Disease"/>
            <person name="Wu L."/>
            <person name="Ma J."/>
        </authorList>
    </citation>
    <scope>NUCLEOTIDE SEQUENCE [LARGE SCALE GENOMIC DNA]</scope>
    <source>
        <strain evidence="3">JCM 16898</strain>
    </source>
</reference>
<evidence type="ECO:0000313" key="3">
    <source>
        <dbReference type="Proteomes" id="UP001500689"/>
    </source>
</evidence>
<organism evidence="2 3">
    <name type="scientific">Amycolatopsis ultiminotia</name>
    <dbReference type="NCBI Taxonomy" id="543629"/>
    <lineage>
        <taxon>Bacteria</taxon>
        <taxon>Bacillati</taxon>
        <taxon>Actinomycetota</taxon>
        <taxon>Actinomycetes</taxon>
        <taxon>Pseudonocardiales</taxon>
        <taxon>Pseudonocardiaceae</taxon>
        <taxon>Amycolatopsis</taxon>
    </lineage>
</organism>
<comment type="caution">
    <text evidence="2">The sequence shown here is derived from an EMBL/GenBank/DDBJ whole genome shotgun (WGS) entry which is preliminary data.</text>
</comment>
<keyword evidence="3" id="KW-1185">Reference proteome</keyword>
<dbReference type="InterPro" id="IPR045745">
    <property type="entry name" value="HTH_58_Actinobacteria-type"/>
</dbReference>
<dbReference type="Proteomes" id="UP001500689">
    <property type="component" value="Unassembled WGS sequence"/>
</dbReference>
<feature type="domain" description="Helix-turn-helix" evidence="1">
    <location>
        <begin position="30"/>
        <end position="84"/>
    </location>
</feature>
<dbReference type="Gene3D" id="1.10.10.60">
    <property type="entry name" value="Homeodomain-like"/>
    <property type="match status" value="1"/>
</dbReference>
<gene>
    <name evidence="2" type="ORF">GCM10022222_51940</name>
</gene>
<protein>
    <recommendedName>
        <fullName evidence="1">Helix-turn-helix domain-containing protein</fullName>
    </recommendedName>
</protein>